<organism evidence="1 2">
    <name type="scientific">Trichonephila clavipes</name>
    <name type="common">Golden silk orbweaver</name>
    <name type="synonym">Nephila clavipes</name>
    <dbReference type="NCBI Taxonomy" id="2585209"/>
    <lineage>
        <taxon>Eukaryota</taxon>
        <taxon>Metazoa</taxon>
        <taxon>Ecdysozoa</taxon>
        <taxon>Arthropoda</taxon>
        <taxon>Chelicerata</taxon>
        <taxon>Arachnida</taxon>
        <taxon>Araneae</taxon>
        <taxon>Araneomorphae</taxon>
        <taxon>Entelegynae</taxon>
        <taxon>Araneoidea</taxon>
        <taxon>Nephilidae</taxon>
        <taxon>Trichonephila</taxon>
    </lineage>
</organism>
<gene>
    <name evidence="1" type="ORF">TNCV_1124921</name>
</gene>
<keyword evidence="2" id="KW-1185">Reference proteome</keyword>
<accession>A0A8X6SMC4</accession>
<evidence type="ECO:0000313" key="2">
    <source>
        <dbReference type="Proteomes" id="UP000887159"/>
    </source>
</evidence>
<proteinExistence type="predicted"/>
<protein>
    <submittedName>
        <fullName evidence="1">Uncharacterized protein</fullName>
    </submittedName>
</protein>
<comment type="caution">
    <text evidence="1">The sequence shown here is derived from an EMBL/GenBank/DDBJ whole genome shotgun (WGS) entry which is preliminary data.</text>
</comment>
<dbReference type="Proteomes" id="UP000887159">
    <property type="component" value="Unassembled WGS sequence"/>
</dbReference>
<sequence length="162" mass="18847">MTLEQIWAVRFRVIWTALKFDEVMLSNLTLGPSYRPIHFLSSSPFHKPLAYYNFGQVTAIHGSSIVTTKFSQTTQKVSDKVPYRFVTSWLYDFARFHADFEKEHPGGQGHPASRPLPPTSRKDLQSYGYLRYPPLENTLYIYKHPCLPRDSNPVPTHRSHRH</sequence>
<dbReference type="EMBL" id="BMAU01021301">
    <property type="protein sequence ID" value="GFY10971.1"/>
    <property type="molecule type" value="Genomic_DNA"/>
</dbReference>
<name>A0A8X6SMC4_TRICX</name>
<dbReference type="AlphaFoldDB" id="A0A8X6SMC4"/>
<reference evidence="1" key="1">
    <citation type="submission" date="2020-08" db="EMBL/GenBank/DDBJ databases">
        <title>Multicomponent nature underlies the extraordinary mechanical properties of spider dragline silk.</title>
        <authorList>
            <person name="Kono N."/>
            <person name="Nakamura H."/>
            <person name="Mori M."/>
            <person name="Yoshida Y."/>
            <person name="Ohtoshi R."/>
            <person name="Malay A.D."/>
            <person name="Moran D.A.P."/>
            <person name="Tomita M."/>
            <person name="Numata K."/>
            <person name="Arakawa K."/>
        </authorList>
    </citation>
    <scope>NUCLEOTIDE SEQUENCE</scope>
</reference>
<evidence type="ECO:0000313" key="1">
    <source>
        <dbReference type="EMBL" id="GFY10971.1"/>
    </source>
</evidence>